<dbReference type="InterPro" id="IPR003439">
    <property type="entry name" value="ABC_transporter-like_ATP-bd"/>
</dbReference>
<organism evidence="6 7">
    <name type="scientific">Teichococcus aerophilus</name>
    <dbReference type="NCBI Taxonomy" id="1224513"/>
    <lineage>
        <taxon>Bacteria</taxon>
        <taxon>Pseudomonadati</taxon>
        <taxon>Pseudomonadota</taxon>
        <taxon>Alphaproteobacteria</taxon>
        <taxon>Acetobacterales</taxon>
        <taxon>Roseomonadaceae</taxon>
        <taxon>Roseomonas</taxon>
    </lineage>
</organism>
<dbReference type="PANTHER" id="PTHR46743">
    <property type="entry name" value="TEICHOIC ACIDS EXPORT ATP-BINDING PROTEIN TAGH"/>
    <property type="match status" value="1"/>
</dbReference>
<evidence type="ECO:0000256" key="3">
    <source>
        <dbReference type="ARBA" id="ARBA00022741"/>
    </source>
</evidence>
<keyword evidence="3" id="KW-0547">Nucleotide-binding</keyword>
<evidence type="ECO:0000256" key="4">
    <source>
        <dbReference type="ARBA" id="ARBA00022840"/>
    </source>
</evidence>
<dbReference type="CDD" id="cd03220">
    <property type="entry name" value="ABC_KpsT_Wzt"/>
    <property type="match status" value="1"/>
</dbReference>
<evidence type="ECO:0000313" key="6">
    <source>
        <dbReference type="EMBL" id="MBC9209413.1"/>
    </source>
</evidence>
<reference evidence="6 7" key="1">
    <citation type="journal article" date="2013" name="Int. J. Syst. Evol. Microbiol.">
        <title>Roseomonas aerophila sp. nov., isolated from air.</title>
        <authorList>
            <person name="Kim S.J."/>
            <person name="Weon H.Y."/>
            <person name="Ahn J.H."/>
            <person name="Hong S.B."/>
            <person name="Seok S.J."/>
            <person name="Whang K.S."/>
            <person name="Kwon S.W."/>
        </authorList>
    </citation>
    <scope>NUCLEOTIDE SEQUENCE [LARGE SCALE GENOMIC DNA]</scope>
    <source>
        <strain evidence="6 7">NBRC 108923</strain>
    </source>
</reference>
<dbReference type="RefSeq" id="WP_187786550.1">
    <property type="nucleotide sequence ID" value="NZ_JACTVA010000054.1"/>
</dbReference>
<feature type="domain" description="ABC transporter" evidence="5">
    <location>
        <begin position="33"/>
        <end position="252"/>
    </location>
</feature>
<dbReference type="Gene3D" id="3.40.50.300">
    <property type="entry name" value="P-loop containing nucleotide triphosphate hydrolases"/>
    <property type="match status" value="1"/>
</dbReference>
<evidence type="ECO:0000256" key="2">
    <source>
        <dbReference type="ARBA" id="ARBA00022448"/>
    </source>
</evidence>
<sequence>MASIVADGLTIEFPLYHVAARSLKKRLLAKAALRVRTDESNRVVVAALRDLNFTIGRGERVALVGSNGAGKTTLLRTLAGIYEPVGGELTVKGEIGSLIDPGAGMDPDSTGRENIRLRGLYRGMDDAGIAALEADAATFSGLGEFLDVPTRGYSAGMSIRLAFAMATAMSPQILLMDEWFMAGDADFMGKAEERLASLVKGADIMVIATHDFGIVRRWCTRAIRLNAGRIVADGPVEEVLGAMEAGTPLPAPEPAKAEG</sequence>
<proteinExistence type="inferred from homology"/>
<dbReference type="Pfam" id="PF00005">
    <property type="entry name" value="ABC_tran"/>
    <property type="match status" value="1"/>
</dbReference>
<protein>
    <submittedName>
        <fullName evidence="6">ABC transporter ATP-binding protein</fullName>
    </submittedName>
</protein>
<dbReference type="PANTHER" id="PTHR46743:SF2">
    <property type="entry name" value="TEICHOIC ACIDS EXPORT ATP-BINDING PROTEIN TAGH"/>
    <property type="match status" value="1"/>
</dbReference>
<dbReference type="InterPro" id="IPR003593">
    <property type="entry name" value="AAA+_ATPase"/>
</dbReference>
<dbReference type="EMBL" id="JACTVA010000054">
    <property type="protein sequence ID" value="MBC9209413.1"/>
    <property type="molecule type" value="Genomic_DNA"/>
</dbReference>
<dbReference type="InterPro" id="IPR027417">
    <property type="entry name" value="P-loop_NTPase"/>
</dbReference>
<dbReference type="InterPro" id="IPR050683">
    <property type="entry name" value="Bact_Polysacc_Export_ATP-bd"/>
</dbReference>
<name>A0ABR7RSS2_9PROT</name>
<evidence type="ECO:0000313" key="7">
    <source>
        <dbReference type="Proteomes" id="UP000626026"/>
    </source>
</evidence>
<comment type="caution">
    <text evidence="6">The sequence shown here is derived from an EMBL/GenBank/DDBJ whole genome shotgun (WGS) entry which is preliminary data.</text>
</comment>
<dbReference type="SUPFAM" id="SSF52540">
    <property type="entry name" value="P-loop containing nucleoside triphosphate hydrolases"/>
    <property type="match status" value="1"/>
</dbReference>
<dbReference type="Proteomes" id="UP000626026">
    <property type="component" value="Unassembled WGS sequence"/>
</dbReference>
<keyword evidence="7" id="KW-1185">Reference proteome</keyword>
<accession>A0ABR7RSS2</accession>
<dbReference type="InterPro" id="IPR015860">
    <property type="entry name" value="ABC_transpr_TagH-like"/>
</dbReference>
<gene>
    <name evidence="6" type="ORF">IBL26_21380</name>
</gene>
<keyword evidence="4 6" id="KW-0067">ATP-binding</keyword>
<evidence type="ECO:0000256" key="1">
    <source>
        <dbReference type="ARBA" id="ARBA00005417"/>
    </source>
</evidence>
<comment type="similarity">
    <text evidence="1">Belongs to the ABC transporter superfamily.</text>
</comment>
<dbReference type="GO" id="GO:0005524">
    <property type="term" value="F:ATP binding"/>
    <property type="evidence" value="ECO:0007669"/>
    <property type="project" value="UniProtKB-KW"/>
</dbReference>
<keyword evidence="2" id="KW-0813">Transport</keyword>
<evidence type="ECO:0000259" key="5">
    <source>
        <dbReference type="PROSITE" id="PS50893"/>
    </source>
</evidence>
<dbReference type="SMART" id="SM00382">
    <property type="entry name" value="AAA"/>
    <property type="match status" value="1"/>
</dbReference>
<dbReference type="PROSITE" id="PS50893">
    <property type="entry name" value="ABC_TRANSPORTER_2"/>
    <property type="match status" value="1"/>
</dbReference>